<keyword evidence="2" id="KW-1133">Transmembrane helix</keyword>
<dbReference type="KEGG" id="acan:ACA1_158920"/>
<evidence type="ECO:0000256" key="1">
    <source>
        <dbReference type="SAM" id="MobiDB-lite"/>
    </source>
</evidence>
<protein>
    <submittedName>
        <fullName evidence="3">Uncharacterized protein</fullName>
    </submittedName>
</protein>
<sequence>MLQPQNPWETGELAGLMGLAKDEGEVVSTWSVGVGFDHQMAPVLRGKVEPRRYRKTITELNRITRKENVYNYVFTLLLLIFVVLPIGYYFFFADIMRGSSGKEIIVLHDTALMGLTYIILACDVPALLYVAYLGYRREQNEIHSLSHFLLIILSFGNTIAYPFALEFIHAENLSILFLLYPLIFPFLSLISIFINRRLPELLGEANEFIEKENLEYYHGRGVTLRLRPEVGDRVHMVVNISTGYNSTEDTDRPPAADADGHEQAYKEV</sequence>
<evidence type="ECO:0000313" key="4">
    <source>
        <dbReference type="Proteomes" id="UP000011083"/>
    </source>
</evidence>
<feature type="transmembrane region" description="Helical" evidence="2">
    <location>
        <begin position="69"/>
        <end position="91"/>
    </location>
</feature>
<feature type="transmembrane region" description="Helical" evidence="2">
    <location>
        <begin position="175"/>
        <end position="194"/>
    </location>
</feature>
<keyword evidence="2" id="KW-0472">Membrane</keyword>
<dbReference type="AlphaFoldDB" id="L8HCL8"/>
<evidence type="ECO:0000256" key="2">
    <source>
        <dbReference type="SAM" id="Phobius"/>
    </source>
</evidence>
<keyword evidence="4" id="KW-1185">Reference proteome</keyword>
<dbReference type="EMBL" id="KB007890">
    <property type="protein sequence ID" value="ELR22096.1"/>
    <property type="molecule type" value="Genomic_DNA"/>
</dbReference>
<dbReference type="RefSeq" id="XP_004348554.1">
    <property type="nucleotide sequence ID" value="XM_004348504.1"/>
</dbReference>
<dbReference type="GeneID" id="14923020"/>
<feature type="transmembrane region" description="Helical" evidence="2">
    <location>
        <begin position="145"/>
        <end position="163"/>
    </location>
</feature>
<reference evidence="3 4" key="1">
    <citation type="journal article" date="2013" name="Genome Biol.">
        <title>Genome of Acanthamoeba castellanii highlights extensive lateral gene transfer and early evolution of tyrosine kinase signaling.</title>
        <authorList>
            <person name="Clarke M."/>
            <person name="Lohan A.J."/>
            <person name="Liu B."/>
            <person name="Lagkouvardos I."/>
            <person name="Roy S."/>
            <person name="Zafar N."/>
            <person name="Bertelli C."/>
            <person name="Schilde C."/>
            <person name="Kianianmomeni A."/>
            <person name="Burglin T.R."/>
            <person name="Frech C."/>
            <person name="Turcotte B."/>
            <person name="Kopec K.O."/>
            <person name="Synnott J.M."/>
            <person name="Choo C."/>
            <person name="Paponov I."/>
            <person name="Finkler A."/>
            <person name="Soon Heng Tan C."/>
            <person name="Hutchins A.P."/>
            <person name="Weinmeier T."/>
            <person name="Rattei T."/>
            <person name="Chu J.S."/>
            <person name="Gimenez G."/>
            <person name="Irimia M."/>
            <person name="Rigden D.J."/>
            <person name="Fitzpatrick D.A."/>
            <person name="Lorenzo-Morales J."/>
            <person name="Bateman A."/>
            <person name="Chiu C.H."/>
            <person name="Tang P."/>
            <person name="Hegemann P."/>
            <person name="Fromm H."/>
            <person name="Raoult D."/>
            <person name="Greub G."/>
            <person name="Miranda-Saavedra D."/>
            <person name="Chen N."/>
            <person name="Nash P."/>
            <person name="Ginger M.L."/>
            <person name="Horn M."/>
            <person name="Schaap P."/>
            <person name="Caler L."/>
            <person name="Loftus B."/>
        </authorList>
    </citation>
    <scope>NUCLEOTIDE SEQUENCE [LARGE SCALE GENOMIC DNA]</scope>
    <source>
        <strain evidence="3 4">Neff</strain>
    </source>
</reference>
<accession>L8HCL8</accession>
<feature type="region of interest" description="Disordered" evidence="1">
    <location>
        <begin position="244"/>
        <end position="268"/>
    </location>
</feature>
<feature type="transmembrane region" description="Helical" evidence="2">
    <location>
        <begin position="111"/>
        <end position="133"/>
    </location>
</feature>
<keyword evidence="2" id="KW-0812">Transmembrane</keyword>
<name>L8HCL8_ACACF</name>
<proteinExistence type="predicted"/>
<dbReference type="Proteomes" id="UP000011083">
    <property type="component" value="Unassembled WGS sequence"/>
</dbReference>
<feature type="compositionally biased region" description="Basic and acidic residues" evidence="1">
    <location>
        <begin position="249"/>
        <end position="268"/>
    </location>
</feature>
<dbReference type="VEuPathDB" id="AmoebaDB:ACA1_158920"/>
<evidence type="ECO:0000313" key="3">
    <source>
        <dbReference type="EMBL" id="ELR22096.1"/>
    </source>
</evidence>
<gene>
    <name evidence="3" type="ORF">ACA1_158920</name>
</gene>
<organism evidence="3 4">
    <name type="scientific">Acanthamoeba castellanii (strain ATCC 30010 / Neff)</name>
    <dbReference type="NCBI Taxonomy" id="1257118"/>
    <lineage>
        <taxon>Eukaryota</taxon>
        <taxon>Amoebozoa</taxon>
        <taxon>Discosea</taxon>
        <taxon>Longamoebia</taxon>
        <taxon>Centramoebida</taxon>
        <taxon>Acanthamoebidae</taxon>
        <taxon>Acanthamoeba</taxon>
    </lineage>
</organism>